<evidence type="ECO:0000256" key="1">
    <source>
        <dbReference type="ARBA" id="ARBA00004651"/>
    </source>
</evidence>
<dbReference type="KEGG" id="ddz:DSYM_11130"/>
<keyword evidence="5 7" id="KW-1133">Transmembrane helix</keyword>
<dbReference type="EMBL" id="AP021857">
    <property type="protein sequence ID" value="BBO20414.1"/>
    <property type="molecule type" value="Genomic_DNA"/>
</dbReference>
<dbReference type="Pfam" id="PF03916">
    <property type="entry name" value="NrfD"/>
    <property type="match status" value="1"/>
</dbReference>
<evidence type="ECO:0000256" key="6">
    <source>
        <dbReference type="ARBA" id="ARBA00023136"/>
    </source>
</evidence>
<dbReference type="Proteomes" id="UP000662914">
    <property type="component" value="Chromosome"/>
</dbReference>
<feature type="transmembrane region" description="Helical" evidence="7">
    <location>
        <begin position="14"/>
        <end position="37"/>
    </location>
</feature>
<comment type="subcellular location">
    <subcellularLocation>
        <location evidence="1">Cell membrane</location>
        <topology evidence="1">Multi-pass membrane protein</topology>
    </subcellularLocation>
</comment>
<proteinExistence type="inferred from homology"/>
<evidence type="ECO:0000313" key="9">
    <source>
        <dbReference type="Proteomes" id="UP000662914"/>
    </source>
</evidence>
<feature type="transmembrane region" description="Helical" evidence="7">
    <location>
        <begin position="129"/>
        <end position="150"/>
    </location>
</feature>
<feature type="transmembrane region" description="Helical" evidence="7">
    <location>
        <begin position="280"/>
        <end position="300"/>
    </location>
</feature>
<feature type="transmembrane region" description="Helical" evidence="7">
    <location>
        <begin position="361"/>
        <end position="382"/>
    </location>
</feature>
<dbReference type="InterPro" id="IPR005614">
    <property type="entry name" value="NrfD-like"/>
</dbReference>
<evidence type="ECO:0000256" key="4">
    <source>
        <dbReference type="ARBA" id="ARBA00022692"/>
    </source>
</evidence>
<evidence type="ECO:0000256" key="7">
    <source>
        <dbReference type="SAM" id="Phobius"/>
    </source>
</evidence>
<feature type="transmembrane region" description="Helical" evidence="7">
    <location>
        <begin position="238"/>
        <end position="260"/>
    </location>
</feature>
<keyword evidence="3" id="KW-1003">Cell membrane</keyword>
<evidence type="ECO:0000256" key="3">
    <source>
        <dbReference type="ARBA" id="ARBA00022475"/>
    </source>
</evidence>
<feature type="transmembrane region" description="Helical" evidence="7">
    <location>
        <begin position="307"/>
        <end position="332"/>
    </location>
</feature>
<organism evidence="8 9">
    <name type="scientific">Candidatus Desulfobacillus denitrificans</name>
    <dbReference type="NCBI Taxonomy" id="2608985"/>
    <lineage>
        <taxon>Bacteria</taxon>
        <taxon>Pseudomonadati</taxon>
        <taxon>Pseudomonadota</taxon>
        <taxon>Betaproteobacteria</taxon>
        <taxon>Candidatus Desulfobacillus</taxon>
    </lineage>
</organism>
<reference evidence="8" key="1">
    <citation type="journal article" name="DNA Res.">
        <title>The physiological potential of anammox bacteria as revealed by their core genome structure.</title>
        <authorList>
            <person name="Okubo T."/>
            <person name="Toyoda A."/>
            <person name="Fukuhara K."/>
            <person name="Uchiyama I."/>
            <person name="Harigaya Y."/>
            <person name="Kuroiwa M."/>
            <person name="Suzuki T."/>
            <person name="Murakami Y."/>
            <person name="Suwa Y."/>
            <person name="Takami H."/>
        </authorList>
    </citation>
    <scope>NUCLEOTIDE SEQUENCE</scope>
    <source>
        <strain evidence="8">317325-3</strain>
    </source>
</reference>
<evidence type="ECO:0000313" key="8">
    <source>
        <dbReference type="EMBL" id="BBO20414.1"/>
    </source>
</evidence>
<feature type="transmembrane region" description="Helical" evidence="7">
    <location>
        <begin position="162"/>
        <end position="187"/>
    </location>
</feature>
<dbReference type="Gene3D" id="1.20.1630.10">
    <property type="entry name" value="Formate dehydrogenase/DMSO reductase domain"/>
    <property type="match status" value="1"/>
</dbReference>
<gene>
    <name evidence="8" type="ORF">DSYM_11130</name>
</gene>
<evidence type="ECO:0000256" key="5">
    <source>
        <dbReference type="ARBA" id="ARBA00022989"/>
    </source>
</evidence>
<dbReference type="AlphaFoldDB" id="A0A809S9R1"/>
<comment type="similarity">
    <text evidence="2">Belongs to the NrfD family.</text>
</comment>
<dbReference type="PANTHER" id="PTHR34856">
    <property type="entry name" value="PROTEIN NRFD"/>
    <property type="match status" value="1"/>
</dbReference>
<feature type="transmembrane region" description="Helical" evidence="7">
    <location>
        <begin position="91"/>
        <end position="109"/>
    </location>
</feature>
<keyword evidence="4 7" id="KW-0812">Transmembrane</keyword>
<dbReference type="PANTHER" id="PTHR34856:SF2">
    <property type="entry name" value="PROTEIN NRFD"/>
    <property type="match status" value="1"/>
</dbReference>
<feature type="transmembrane region" description="Helical" evidence="7">
    <location>
        <begin position="193"/>
        <end position="217"/>
    </location>
</feature>
<sequence>MASASYVETQSRPAAFWGLLAAGGLFLLAAFAAFLHFEHSGHVVTGMDNQIVWGMPHVFAVFLIVAASGVLNVASIGSVFGKPIYKARAPLSGLLALAMMAGGLAVLAADLGRPDRLIVAMTHFNFKSIFALNMMFYSGFFAIVAAYLVTMMDRSLNGYSKIVGFLAFFWRLALTTATGSIFGFLIARTAYGSALMAPMFIIYSFAYGLAAFLIVQGSMYAWNGLTLDARILARMKNLLAVFVGAALYFTAVMHLTSLYFAKQTDYERFLLLDGGIYTTAFWLGQVVVGGILPLALIFAPGATQTRVIAASVLVVLGGLAQMFVTIVGGQAFPLEIFPGYAVSSTFQDGIVNSYSPVLGEFALGFGGIALAFLITVVAVRVLRFLPQDDFAALKAED</sequence>
<name>A0A809S9R1_9PROT</name>
<accession>A0A809S9R1</accession>
<evidence type="ECO:0000256" key="2">
    <source>
        <dbReference type="ARBA" id="ARBA00008929"/>
    </source>
</evidence>
<feature type="transmembrane region" description="Helical" evidence="7">
    <location>
        <begin position="57"/>
        <end position="79"/>
    </location>
</feature>
<keyword evidence="6 7" id="KW-0472">Membrane</keyword>
<protein>
    <submittedName>
        <fullName evidence="8">Molybdopterin oxidoreductase</fullName>
    </submittedName>
</protein>
<dbReference type="InterPro" id="IPR052049">
    <property type="entry name" value="Electron_transfer_protein"/>
</dbReference>
<dbReference type="GO" id="GO:0005886">
    <property type="term" value="C:plasma membrane"/>
    <property type="evidence" value="ECO:0007669"/>
    <property type="project" value="UniProtKB-SubCell"/>
</dbReference>